<proteinExistence type="predicted"/>
<evidence type="ECO:0000256" key="1">
    <source>
        <dbReference type="SAM" id="MobiDB-lite"/>
    </source>
</evidence>
<feature type="domain" description="Methyltransferase" evidence="2">
    <location>
        <begin position="63"/>
        <end position="125"/>
    </location>
</feature>
<accession>A0A7S8C2D1</accession>
<dbReference type="Proteomes" id="UP000593594">
    <property type="component" value="Chromosome"/>
</dbReference>
<evidence type="ECO:0000313" key="3">
    <source>
        <dbReference type="EMBL" id="QPC42098.1"/>
    </source>
</evidence>
<dbReference type="InterPro" id="IPR029063">
    <property type="entry name" value="SAM-dependent_MTases_sf"/>
</dbReference>
<dbReference type="Pfam" id="PF13649">
    <property type="entry name" value="Methyltransf_25"/>
    <property type="match status" value="1"/>
</dbReference>
<dbReference type="InterPro" id="IPR041698">
    <property type="entry name" value="Methyltransf_25"/>
</dbReference>
<dbReference type="Gene3D" id="3.40.50.150">
    <property type="entry name" value="Vaccinia Virus protein VP39"/>
    <property type="match status" value="1"/>
</dbReference>
<dbReference type="GO" id="GO:0032259">
    <property type="term" value="P:methylation"/>
    <property type="evidence" value="ECO:0007669"/>
    <property type="project" value="UniProtKB-KW"/>
</dbReference>
<reference evidence="3 4" key="1">
    <citation type="submission" date="2020-06" db="EMBL/GenBank/DDBJ databases">
        <title>Genome sequence of 2 isolates from Red Sea Mangroves.</title>
        <authorList>
            <person name="Sefrji F."/>
            <person name="Michoud G."/>
            <person name="Merlino G."/>
            <person name="Daffonchio D."/>
        </authorList>
    </citation>
    <scope>NUCLEOTIDE SEQUENCE [LARGE SCALE GENOMIC DNA]</scope>
    <source>
        <strain evidence="3 4">R1DC25</strain>
    </source>
</reference>
<protein>
    <submittedName>
        <fullName evidence="3">Methyltransferase domain-containing protein</fullName>
    </submittedName>
</protein>
<keyword evidence="3" id="KW-0808">Transferase</keyword>
<dbReference type="EMBL" id="CP058214">
    <property type="protein sequence ID" value="QPC42098.1"/>
    <property type="molecule type" value="Genomic_DNA"/>
</dbReference>
<dbReference type="SUPFAM" id="SSF53335">
    <property type="entry name" value="S-adenosyl-L-methionine-dependent methyltransferases"/>
    <property type="match status" value="1"/>
</dbReference>
<evidence type="ECO:0000259" key="2">
    <source>
        <dbReference type="Pfam" id="PF13649"/>
    </source>
</evidence>
<dbReference type="InterPro" id="IPR050210">
    <property type="entry name" value="tRNA_Adenine-N(6)_MTase"/>
</dbReference>
<dbReference type="GO" id="GO:0008168">
    <property type="term" value="F:methyltransferase activity"/>
    <property type="evidence" value="ECO:0007669"/>
    <property type="project" value="UniProtKB-KW"/>
</dbReference>
<organism evidence="3 4">
    <name type="scientific">Kaustia mangrovi</name>
    <dbReference type="NCBI Taxonomy" id="2593653"/>
    <lineage>
        <taxon>Bacteria</taxon>
        <taxon>Pseudomonadati</taxon>
        <taxon>Pseudomonadota</taxon>
        <taxon>Alphaproteobacteria</taxon>
        <taxon>Hyphomicrobiales</taxon>
        <taxon>Parvibaculaceae</taxon>
        <taxon>Kaustia</taxon>
    </lineage>
</organism>
<dbReference type="CDD" id="cd02440">
    <property type="entry name" value="AdoMet_MTases"/>
    <property type="match status" value="1"/>
</dbReference>
<evidence type="ECO:0000313" key="4">
    <source>
        <dbReference type="Proteomes" id="UP000593594"/>
    </source>
</evidence>
<name>A0A7S8C2D1_9HYPH</name>
<feature type="compositionally biased region" description="Low complexity" evidence="1">
    <location>
        <begin position="1"/>
        <end position="11"/>
    </location>
</feature>
<feature type="region of interest" description="Disordered" evidence="1">
    <location>
        <begin position="1"/>
        <end position="24"/>
    </location>
</feature>
<sequence>MTAADPGRGTTPDGGGEAAGDELTEDGFLGGRLRILQPKKGYRAGIDAVFLAAAVPCEAGDRVLEAGLGTGVPALCLLARAKGVHVTGVEISPYHAGLARDNAARNGFADALDIVEGDMREITRARHRDRLMPGSFRHVFANPPYFELGRVQSSPRDHKRTAHAMAAGDLESWIRAMTAMAAPRGTVTLIHRADSLGAILAGFARRAGDVRVLPLFPRDGEPASRVIVQAVKGSRAGTTLLQGLVLHGPDNGFTPAAEAVLRHGAALDVA</sequence>
<gene>
    <name evidence="3" type="ORF">HW532_04875</name>
</gene>
<keyword evidence="4" id="KW-1185">Reference proteome</keyword>
<dbReference type="PANTHER" id="PTHR47739:SF1">
    <property type="entry name" value="TRNA1(VAL) (ADENINE(37)-N6)-METHYLTRANSFERASE"/>
    <property type="match status" value="1"/>
</dbReference>
<dbReference type="PANTHER" id="PTHR47739">
    <property type="entry name" value="TRNA1(VAL) (ADENINE(37)-N6)-METHYLTRANSFERASE"/>
    <property type="match status" value="1"/>
</dbReference>
<dbReference type="RefSeq" id="WP_213163329.1">
    <property type="nucleotide sequence ID" value="NZ_CP058214.1"/>
</dbReference>
<dbReference type="AlphaFoldDB" id="A0A7S8C2D1"/>
<dbReference type="KEGG" id="kmn:HW532_04875"/>
<keyword evidence="3" id="KW-0489">Methyltransferase</keyword>